<sequence length="27" mass="2849">MNLQLGLSVDGSGRDGLVIRHIPKSGE</sequence>
<evidence type="ECO:0000313" key="2">
    <source>
        <dbReference type="Proteomes" id="UP000593561"/>
    </source>
</evidence>
<keyword evidence="2" id="KW-1185">Reference proteome</keyword>
<reference evidence="1 2" key="1">
    <citation type="journal article" date="2019" name="Genome Biol. Evol.">
        <title>Insights into the evolution of the New World diploid cottons (Gossypium, subgenus Houzingenia) based on genome sequencing.</title>
        <authorList>
            <person name="Grover C.E."/>
            <person name="Arick M.A. 2nd"/>
            <person name="Thrash A."/>
            <person name="Conover J.L."/>
            <person name="Sanders W.S."/>
            <person name="Peterson D.G."/>
            <person name="Frelichowski J.E."/>
            <person name="Scheffler J.A."/>
            <person name="Scheffler B.E."/>
            <person name="Wendel J.F."/>
        </authorList>
    </citation>
    <scope>NUCLEOTIDE SEQUENCE [LARGE SCALE GENOMIC DNA]</scope>
    <source>
        <strain evidence="1">27</strain>
        <tissue evidence="1">Leaf</tissue>
    </source>
</reference>
<organism evidence="1 2">
    <name type="scientific">Gossypium davidsonii</name>
    <name type="common">Davidson's cotton</name>
    <name type="synonym">Gossypium klotzschianum subsp. davidsonii</name>
    <dbReference type="NCBI Taxonomy" id="34287"/>
    <lineage>
        <taxon>Eukaryota</taxon>
        <taxon>Viridiplantae</taxon>
        <taxon>Streptophyta</taxon>
        <taxon>Embryophyta</taxon>
        <taxon>Tracheophyta</taxon>
        <taxon>Spermatophyta</taxon>
        <taxon>Magnoliopsida</taxon>
        <taxon>eudicotyledons</taxon>
        <taxon>Gunneridae</taxon>
        <taxon>Pentapetalae</taxon>
        <taxon>rosids</taxon>
        <taxon>malvids</taxon>
        <taxon>Malvales</taxon>
        <taxon>Malvaceae</taxon>
        <taxon>Malvoideae</taxon>
        <taxon>Gossypium</taxon>
    </lineage>
</organism>
<dbReference type="AlphaFoldDB" id="A0A7J8QYD0"/>
<protein>
    <submittedName>
        <fullName evidence="1">Uncharacterized protein</fullName>
    </submittedName>
</protein>
<comment type="caution">
    <text evidence="1">The sequence shown here is derived from an EMBL/GenBank/DDBJ whole genome shotgun (WGS) entry which is preliminary data.</text>
</comment>
<accession>A0A7J8QYD0</accession>
<gene>
    <name evidence="1" type="ORF">Godav_018992</name>
</gene>
<proteinExistence type="predicted"/>
<evidence type="ECO:0000313" key="1">
    <source>
        <dbReference type="EMBL" id="MBA0606541.1"/>
    </source>
</evidence>
<name>A0A7J8QYD0_GOSDV</name>
<dbReference type="Proteomes" id="UP000593561">
    <property type="component" value="Unassembled WGS sequence"/>
</dbReference>
<dbReference type="EMBL" id="JABFAC010000002">
    <property type="protein sequence ID" value="MBA0606541.1"/>
    <property type="molecule type" value="Genomic_DNA"/>
</dbReference>